<protein>
    <submittedName>
        <fullName evidence="1">Unannotated protein</fullName>
    </submittedName>
</protein>
<organism evidence="1">
    <name type="scientific">freshwater metagenome</name>
    <dbReference type="NCBI Taxonomy" id="449393"/>
    <lineage>
        <taxon>unclassified sequences</taxon>
        <taxon>metagenomes</taxon>
        <taxon>ecological metagenomes</taxon>
    </lineage>
</organism>
<accession>A0A6J6UB31</accession>
<evidence type="ECO:0000313" key="1">
    <source>
        <dbReference type="EMBL" id="CAB4757020.1"/>
    </source>
</evidence>
<dbReference type="EMBL" id="CAEZZD010000174">
    <property type="protein sequence ID" value="CAB4757020.1"/>
    <property type="molecule type" value="Genomic_DNA"/>
</dbReference>
<sequence length="82" mass="8657">MPSPRPKVTGAVPVDVTAALIPRNPKSSFETGTYLQAGISMTSKIPSLSSSKSMTSGMPSPSVSKHALMVFEMALIYVYVPV</sequence>
<gene>
    <name evidence="1" type="ORF">UFOPK2824_01000</name>
</gene>
<dbReference type="AlphaFoldDB" id="A0A6J6UB31"/>
<reference evidence="1" key="1">
    <citation type="submission" date="2020-05" db="EMBL/GenBank/DDBJ databases">
        <authorList>
            <person name="Chiriac C."/>
            <person name="Salcher M."/>
            <person name="Ghai R."/>
            <person name="Kavagutti S V."/>
        </authorList>
    </citation>
    <scope>NUCLEOTIDE SEQUENCE</scope>
</reference>
<name>A0A6J6UB31_9ZZZZ</name>
<proteinExistence type="predicted"/>